<reference evidence="2 3" key="1">
    <citation type="journal article" date="2005" name="Nucleic Acids Res.">
        <title>The genome sequence of Xanthomonas oryzae pathovar oryzae KACC10331, the bacterial blight pathogen of rice.</title>
        <authorList>
            <person name="Lee B.M."/>
            <person name="Park Y.J."/>
            <person name="Park D.S."/>
            <person name="Kang H.W."/>
            <person name="Kim J.G."/>
            <person name="Song E.S."/>
            <person name="Park I.C."/>
            <person name="Yoon U.H."/>
            <person name="Hahn J.H."/>
            <person name="Koo B.S."/>
            <person name="Lee G.B."/>
            <person name="Kim H."/>
            <person name="Park H.S."/>
            <person name="Yoon K.O."/>
            <person name="Kim J.H."/>
            <person name="Jung C.H."/>
            <person name="Koh N.H."/>
            <person name="Seo J.S."/>
            <person name="Go S.J."/>
        </authorList>
    </citation>
    <scope>NUCLEOTIDE SEQUENCE [LARGE SCALE GENOMIC DNA]</scope>
    <source>
        <strain evidence="3">KACC10331 / KXO85</strain>
    </source>
</reference>
<evidence type="ECO:0000313" key="2">
    <source>
        <dbReference type="EMBL" id="AAW74087.1"/>
    </source>
</evidence>
<dbReference type="STRING" id="291331.XOO0833"/>
<dbReference type="AlphaFoldDB" id="Q5H4N3"/>
<protein>
    <submittedName>
        <fullName evidence="2">Uncharacterized protein</fullName>
    </submittedName>
</protein>
<dbReference type="EMBL" id="AE013598">
    <property type="protein sequence ID" value="AAW74087.1"/>
    <property type="molecule type" value="Genomic_DNA"/>
</dbReference>
<dbReference type="KEGG" id="xoo:XOO0833"/>
<feature type="transmembrane region" description="Helical" evidence="1">
    <location>
        <begin position="38"/>
        <end position="63"/>
    </location>
</feature>
<dbReference type="HOGENOM" id="CLU_2756875_0_0_6"/>
<evidence type="ECO:0000313" key="3">
    <source>
        <dbReference type="Proteomes" id="UP000006735"/>
    </source>
</evidence>
<evidence type="ECO:0000256" key="1">
    <source>
        <dbReference type="SAM" id="Phobius"/>
    </source>
</evidence>
<keyword evidence="1" id="KW-0812">Transmembrane</keyword>
<keyword evidence="1" id="KW-0472">Membrane</keyword>
<accession>Q5H4N3</accession>
<keyword evidence="1" id="KW-1133">Transmembrane helix</keyword>
<organism evidence="2 3">
    <name type="scientific">Xanthomonas oryzae pv. oryzae (strain KACC10331 / KXO85)</name>
    <dbReference type="NCBI Taxonomy" id="291331"/>
    <lineage>
        <taxon>Bacteria</taxon>
        <taxon>Pseudomonadati</taxon>
        <taxon>Pseudomonadota</taxon>
        <taxon>Gammaproteobacteria</taxon>
        <taxon>Lysobacterales</taxon>
        <taxon>Lysobacteraceae</taxon>
        <taxon>Xanthomonas</taxon>
    </lineage>
</organism>
<dbReference type="Proteomes" id="UP000006735">
    <property type="component" value="Chromosome"/>
</dbReference>
<proteinExistence type="predicted"/>
<sequence>MAGGRQPPAGLDEYRHRGISRAVPAGVSLPPGQRLRAFGGPLLAVLGCAALFVAAGMTTKFLLSSRFVTA</sequence>
<keyword evidence="3" id="KW-1185">Reference proteome</keyword>
<gene>
    <name evidence="2" type="ordered locus">XOO0833</name>
</gene>
<name>Q5H4N3_XANOR</name>